<protein>
    <submittedName>
        <fullName evidence="2">Uncharacterized protein</fullName>
    </submittedName>
</protein>
<feature type="region of interest" description="Disordered" evidence="1">
    <location>
        <begin position="1"/>
        <end position="24"/>
    </location>
</feature>
<keyword evidence="3" id="KW-1185">Reference proteome</keyword>
<comment type="caution">
    <text evidence="2">The sequence shown here is derived from an EMBL/GenBank/DDBJ whole genome shotgun (WGS) entry which is preliminary data.</text>
</comment>
<evidence type="ECO:0000313" key="2">
    <source>
        <dbReference type="EMBL" id="KAL2726580.1"/>
    </source>
</evidence>
<dbReference type="Proteomes" id="UP001607302">
    <property type="component" value="Unassembled WGS sequence"/>
</dbReference>
<name>A0ABD2B1I4_VESSQ</name>
<proteinExistence type="predicted"/>
<reference evidence="2 3" key="1">
    <citation type="journal article" date="2024" name="Ann. Entomol. Soc. Am.">
        <title>Genomic analyses of the southern and eastern yellowjacket wasps (Hymenoptera: Vespidae) reveal evolutionary signatures of social life.</title>
        <authorList>
            <person name="Catto M.A."/>
            <person name="Caine P.B."/>
            <person name="Orr S.E."/>
            <person name="Hunt B.G."/>
            <person name="Goodisman M.A.D."/>
        </authorList>
    </citation>
    <scope>NUCLEOTIDE SEQUENCE [LARGE SCALE GENOMIC DNA]</scope>
    <source>
        <strain evidence="2">233</strain>
        <tissue evidence="2">Head and thorax</tissue>
    </source>
</reference>
<gene>
    <name evidence="2" type="ORF">V1478_006858</name>
</gene>
<accession>A0ABD2B1I4</accession>
<dbReference type="AlphaFoldDB" id="A0ABD2B1I4"/>
<feature type="compositionally biased region" description="Polar residues" evidence="1">
    <location>
        <begin position="8"/>
        <end position="17"/>
    </location>
</feature>
<organism evidence="2 3">
    <name type="scientific">Vespula squamosa</name>
    <name type="common">Southern yellow jacket</name>
    <name type="synonym">Wasp</name>
    <dbReference type="NCBI Taxonomy" id="30214"/>
    <lineage>
        <taxon>Eukaryota</taxon>
        <taxon>Metazoa</taxon>
        <taxon>Ecdysozoa</taxon>
        <taxon>Arthropoda</taxon>
        <taxon>Hexapoda</taxon>
        <taxon>Insecta</taxon>
        <taxon>Pterygota</taxon>
        <taxon>Neoptera</taxon>
        <taxon>Endopterygota</taxon>
        <taxon>Hymenoptera</taxon>
        <taxon>Apocrita</taxon>
        <taxon>Aculeata</taxon>
        <taxon>Vespoidea</taxon>
        <taxon>Vespidae</taxon>
        <taxon>Vespinae</taxon>
        <taxon>Vespula</taxon>
    </lineage>
</organism>
<evidence type="ECO:0000313" key="3">
    <source>
        <dbReference type="Proteomes" id="UP001607302"/>
    </source>
</evidence>
<dbReference type="EMBL" id="JAUDFV010000133">
    <property type="protein sequence ID" value="KAL2726580.1"/>
    <property type="molecule type" value="Genomic_DNA"/>
</dbReference>
<evidence type="ECO:0000256" key="1">
    <source>
        <dbReference type="SAM" id="MobiDB-lite"/>
    </source>
</evidence>
<sequence>MCTRRKSNQNCTSNRQSRISKEGVIQHSPRVLSSLLLLRKRPERSAMCTRRKSNQNCTSNRQSRLKDRLCFRRAQPLNAFV</sequence>